<dbReference type="KEGG" id="dfc:DFI_07870"/>
<protein>
    <submittedName>
        <fullName evidence="1">Uncharacterized protein</fullName>
    </submittedName>
</protein>
<dbReference type="STRING" id="317577.GCA_000419625_02342"/>
<evidence type="ECO:0000313" key="2">
    <source>
        <dbReference type="Proteomes" id="UP000259030"/>
    </source>
</evidence>
<proteinExistence type="predicted"/>
<dbReference type="RefSeq" id="WP_022801862.1">
    <property type="nucleotide sequence ID" value="NZ_ATTJ01000001.1"/>
</dbReference>
<sequence>MNPRTQLPAASALAVLMVGAWSYVLLAPVSGVRVANHTGDILRNVQVCVQGGACLNRARLLPHESWRVPTPGERTCVEVRVPGEGARQACVNAEDRPGVRLVVTRQSGIQTQE</sequence>
<accession>A0A221SW98</accession>
<dbReference type="Proteomes" id="UP000259030">
    <property type="component" value="Chromosome"/>
</dbReference>
<reference evidence="1 2" key="1">
    <citation type="submission" date="2017-05" db="EMBL/GenBank/DDBJ databases">
        <title>The complete genome sequence of Deinococcus ficus isolated from the rhizosphere of the Ficus religiosa L. in Taiwan.</title>
        <authorList>
            <person name="Wu K.-M."/>
            <person name="Liao T.-L."/>
            <person name="Liu Y.-M."/>
            <person name="Young C.-C."/>
            <person name="Tsai S.-F."/>
        </authorList>
    </citation>
    <scope>NUCLEOTIDE SEQUENCE [LARGE SCALE GENOMIC DNA]</scope>
    <source>
        <strain evidence="1 2">CC-FR2-10</strain>
    </source>
</reference>
<keyword evidence="2" id="KW-1185">Reference proteome</keyword>
<name>A0A221SW98_9DEIO</name>
<evidence type="ECO:0000313" key="1">
    <source>
        <dbReference type="EMBL" id="ASN80925.1"/>
    </source>
</evidence>
<organism evidence="1 2">
    <name type="scientific">Deinococcus ficus</name>
    <dbReference type="NCBI Taxonomy" id="317577"/>
    <lineage>
        <taxon>Bacteria</taxon>
        <taxon>Thermotogati</taxon>
        <taxon>Deinococcota</taxon>
        <taxon>Deinococci</taxon>
        <taxon>Deinococcales</taxon>
        <taxon>Deinococcaceae</taxon>
        <taxon>Deinococcus</taxon>
    </lineage>
</organism>
<gene>
    <name evidence="1" type="ORF">DFI_07870</name>
</gene>
<dbReference type="OrthoDB" id="73864at2"/>
<dbReference type="EMBL" id="CP021081">
    <property type="protein sequence ID" value="ASN80925.1"/>
    <property type="molecule type" value="Genomic_DNA"/>
</dbReference>
<dbReference type="AlphaFoldDB" id="A0A221SW98"/>